<dbReference type="EMBL" id="LKAM01000001">
    <property type="protein sequence ID" value="KUM50819.1"/>
    <property type="molecule type" value="Genomic_DNA"/>
</dbReference>
<sequence>MTSFLSMLSVDRGTKRRAQRATPFQPHPDPSDPRRQQDPYEKTPTKLPT</sequence>
<feature type="region of interest" description="Disordered" evidence="1">
    <location>
        <begin position="1"/>
        <end position="49"/>
    </location>
</feature>
<keyword evidence="2" id="KW-0496">Mitochondrion</keyword>
<accession>A0A101M4J0</accession>
<name>A0A101M4J0_PICGL</name>
<feature type="compositionally biased region" description="Basic and acidic residues" evidence="1">
    <location>
        <begin position="29"/>
        <end position="49"/>
    </location>
</feature>
<reference evidence="2" key="1">
    <citation type="journal article" date="2015" name="Genome Biol. Evol.">
        <title>Organellar Genomes of White Spruce (Picea glauca): Assembly and Annotation.</title>
        <authorList>
            <person name="Jackman S.D."/>
            <person name="Warren R.L."/>
            <person name="Gibb E.A."/>
            <person name="Vandervalk B.P."/>
            <person name="Mohamadi H."/>
            <person name="Chu J."/>
            <person name="Raymond A."/>
            <person name="Pleasance S."/>
            <person name="Coope R."/>
            <person name="Wildung M.R."/>
            <person name="Ritland C.E."/>
            <person name="Bousquet J."/>
            <person name="Jones S.J."/>
            <person name="Bohlmann J."/>
            <person name="Birol I."/>
        </authorList>
    </citation>
    <scope>NUCLEOTIDE SEQUENCE [LARGE SCALE GENOMIC DNA]</scope>
    <source>
        <tissue evidence="2">Flushing bud</tissue>
    </source>
</reference>
<gene>
    <name evidence="2" type="ORF">ABT39_MTgene663</name>
</gene>
<comment type="caution">
    <text evidence="2">The sequence shown here is derived from an EMBL/GenBank/DDBJ whole genome shotgun (WGS) entry which is preliminary data.</text>
</comment>
<protein>
    <submittedName>
        <fullName evidence="2">Uncharacterized protein</fullName>
    </submittedName>
</protein>
<dbReference type="AlphaFoldDB" id="A0A101M4J0"/>
<proteinExistence type="predicted"/>
<geneLocation type="mitochondrion" evidence="2"/>
<evidence type="ECO:0000256" key="1">
    <source>
        <dbReference type="SAM" id="MobiDB-lite"/>
    </source>
</evidence>
<evidence type="ECO:0000313" key="2">
    <source>
        <dbReference type="EMBL" id="KUM50819.1"/>
    </source>
</evidence>
<organism evidence="2">
    <name type="scientific">Picea glauca</name>
    <name type="common">White spruce</name>
    <name type="synonym">Pinus glauca</name>
    <dbReference type="NCBI Taxonomy" id="3330"/>
    <lineage>
        <taxon>Eukaryota</taxon>
        <taxon>Viridiplantae</taxon>
        <taxon>Streptophyta</taxon>
        <taxon>Embryophyta</taxon>
        <taxon>Tracheophyta</taxon>
        <taxon>Spermatophyta</taxon>
        <taxon>Pinopsida</taxon>
        <taxon>Pinidae</taxon>
        <taxon>Conifers I</taxon>
        <taxon>Pinales</taxon>
        <taxon>Pinaceae</taxon>
        <taxon>Picea</taxon>
    </lineage>
</organism>